<dbReference type="SUPFAM" id="SSF52266">
    <property type="entry name" value="SGNH hydrolase"/>
    <property type="match status" value="1"/>
</dbReference>
<dbReference type="AlphaFoldDB" id="A0A1J5RHI3"/>
<name>A0A1J5RHI3_9ZZZZ</name>
<dbReference type="GO" id="GO:0004622">
    <property type="term" value="F:phosphatidylcholine lysophospholipase activity"/>
    <property type="evidence" value="ECO:0007669"/>
    <property type="project" value="TreeGrafter"/>
</dbReference>
<evidence type="ECO:0000259" key="1">
    <source>
        <dbReference type="Pfam" id="PF13472"/>
    </source>
</evidence>
<dbReference type="PANTHER" id="PTHR30383">
    <property type="entry name" value="THIOESTERASE 1/PROTEASE 1/LYSOPHOSPHOLIPASE L1"/>
    <property type="match status" value="1"/>
</dbReference>
<dbReference type="PANTHER" id="PTHR30383:SF5">
    <property type="entry name" value="SGNH HYDROLASE-TYPE ESTERASE DOMAIN-CONTAINING PROTEIN"/>
    <property type="match status" value="1"/>
</dbReference>
<reference evidence="2" key="1">
    <citation type="submission" date="2016-10" db="EMBL/GenBank/DDBJ databases">
        <title>Sequence of Gallionella enrichment culture.</title>
        <authorList>
            <person name="Poehlein A."/>
            <person name="Muehling M."/>
            <person name="Daniel R."/>
        </authorList>
    </citation>
    <scope>NUCLEOTIDE SEQUENCE</scope>
</reference>
<dbReference type="InterPro" id="IPR051532">
    <property type="entry name" value="Ester_Hydrolysis_Enzymes"/>
</dbReference>
<organism evidence="2">
    <name type="scientific">mine drainage metagenome</name>
    <dbReference type="NCBI Taxonomy" id="410659"/>
    <lineage>
        <taxon>unclassified sequences</taxon>
        <taxon>metagenomes</taxon>
        <taxon>ecological metagenomes</taxon>
    </lineage>
</organism>
<gene>
    <name evidence="2" type="ORF">GALL_224480</name>
</gene>
<keyword evidence="2" id="KW-0378">Hydrolase</keyword>
<protein>
    <submittedName>
        <fullName evidence="2">GDSL-like lipase/acylhydrolase</fullName>
    </submittedName>
</protein>
<dbReference type="InterPro" id="IPR036514">
    <property type="entry name" value="SGNH_hydro_sf"/>
</dbReference>
<proteinExistence type="predicted"/>
<accession>A0A1J5RHI3</accession>
<sequence>MTRLRIALTTTTLLSLAVLSASAKPTQAQMDLWQRQAEERLHNDWAWIGRYATENAKLKAPAPGENRVVFMGDSITDFWIQRSPAFFADHPYLDRGISGQTTPQMLVRFRADVIDLHPKVVVILAGTNDVAGNTGPETPAQIEGYLASMVDLARQHHIRVVLSSILPAADYPWRRGLDPAPKIEALNTWIRAYAASHDCVYLDYWTAMQDGHGGMRAGISIDGVHPNAAGYAIMEPLAVKAISEALARE</sequence>
<dbReference type="InterPro" id="IPR013830">
    <property type="entry name" value="SGNH_hydro"/>
</dbReference>
<dbReference type="CDD" id="cd04501">
    <property type="entry name" value="SGNH_hydrolase_like_4"/>
    <property type="match status" value="1"/>
</dbReference>
<dbReference type="EMBL" id="MLJW01000164">
    <property type="protein sequence ID" value="OIQ95576.1"/>
    <property type="molecule type" value="Genomic_DNA"/>
</dbReference>
<comment type="caution">
    <text evidence="2">The sequence shown here is derived from an EMBL/GenBank/DDBJ whole genome shotgun (WGS) entry which is preliminary data.</text>
</comment>
<dbReference type="Pfam" id="PF13472">
    <property type="entry name" value="Lipase_GDSL_2"/>
    <property type="match status" value="1"/>
</dbReference>
<feature type="domain" description="SGNH hydrolase-type esterase" evidence="1">
    <location>
        <begin position="70"/>
        <end position="233"/>
    </location>
</feature>
<dbReference type="Gene3D" id="3.40.50.1110">
    <property type="entry name" value="SGNH hydrolase"/>
    <property type="match status" value="1"/>
</dbReference>
<evidence type="ECO:0000313" key="2">
    <source>
        <dbReference type="EMBL" id="OIQ95576.1"/>
    </source>
</evidence>